<keyword evidence="8 12" id="KW-0067">ATP-binding</keyword>
<dbReference type="InterPro" id="IPR003593">
    <property type="entry name" value="AAA+_ATPase"/>
</dbReference>
<dbReference type="SUPFAM" id="SSF52540">
    <property type="entry name" value="P-loop containing nucleoside triphosphate hydrolases"/>
    <property type="match status" value="2"/>
</dbReference>
<dbReference type="SMART" id="SM00382">
    <property type="entry name" value="AAA"/>
    <property type="match status" value="2"/>
</dbReference>
<evidence type="ECO:0000259" key="11">
    <source>
        <dbReference type="PROSITE" id="PS50893"/>
    </source>
</evidence>
<keyword evidence="13" id="KW-1185">Reference proteome</keyword>
<feature type="domain" description="ABC transporter" evidence="11">
    <location>
        <begin position="275"/>
        <end position="518"/>
    </location>
</feature>
<name>A0A1G5IZV8_9HYPH</name>
<dbReference type="GO" id="GO:0005886">
    <property type="term" value="C:plasma membrane"/>
    <property type="evidence" value="ECO:0007669"/>
    <property type="project" value="UniProtKB-SubCell"/>
</dbReference>
<dbReference type="FunFam" id="3.40.50.300:FF:000127">
    <property type="entry name" value="Ribose import ATP-binding protein RbsA"/>
    <property type="match status" value="1"/>
</dbReference>
<protein>
    <submittedName>
        <fullName evidence="12">Monosaccharide ABC transporter ATP-binding protein, CUT2 family (TC 3.A.1.2.-)</fullName>
    </submittedName>
</protein>
<evidence type="ECO:0000256" key="6">
    <source>
        <dbReference type="ARBA" id="ARBA00022737"/>
    </source>
</evidence>
<evidence type="ECO:0000256" key="9">
    <source>
        <dbReference type="ARBA" id="ARBA00022967"/>
    </source>
</evidence>
<dbReference type="CDD" id="cd03216">
    <property type="entry name" value="ABC_Carb_Monos_I"/>
    <property type="match status" value="1"/>
</dbReference>
<dbReference type="AlphaFoldDB" id="A0A1G5IZV8"/>
<gene>
    <name evidence="12" type="ORF">SAMN02927923_02416</name>
</gene>
<dbReference type="Gene3D" id="3.40.50.300">
    <property type="entry name" value="P-loop containing nucleotide triphosphate hydrolases"/>
    <property type="match status" value="2"/>
</dbReference>
<keyword evidence="4" id="KW-1003">Cell membrane</keyword>
<evidence type="ECO:0000256" key="4">
    <source>
        <dbReference type="ARBA" id="ARBA00022475"/>
    </source>
</evidence>
<keyword evidence="10" id="KW-0472">Membrane</keyword>
<dbReference type="Proteomes" id="UP000199569">
    <property type="component" value="Unassembled WGS sequence"/>
</dbReference>
<dbReference type="GO" id="GO:0005524">
    <property type="term" value="F:ATP binding"/>
    <property type="evidence" value="ECO:0007669"/>
    <property type="project" value="UniProtKB-KW"/>
</dbReference>
<dbReference type="NCBIfam" id="NF041861">
    <property type="entry name" value="YtfR_transport"/>
    <property type="match status" value="1"/>
</dbReference>
<keyword evidence="6" id="KW-0677">Repeat</keyword>
<keyword evidence="3" id="KW-0813">Transport</keyword>
<evidence type="ECO:0000256" key="5">
    <source>
        <dbReference type="ARBA" id="ARBA00022597"/>
    </source>
</evidence>
<evidence type="ECO:0000313" key="12">
    <source>
        <dbReference type="EMBL" id="SCY81547.1"/>
    </source>
</evidence>
<dbReference type="PROSITE" id="PS00211">
    <property type="entry name" value="ABC_TRANSPORTER_1"/>
    <property type="match status" value="1"/>
</dbReference>
<evidence type="ECO:0000256" key="7">
    <source>
        <dbReference type="ARBA" id="ARBA00022741"/>
    </source>
</evidence>
<dbReference type="InterPro" id="IPR003439">
    <property type="entry name" value="ABC_transporter-like_ATP-bd"/>
</dbReference>
<comment type="subcellular location">
    <subcellularLocation>
        <location evidence="1">Cell membrane</location>
        <topology evidence="1">Peripheral membrane protein</topology>
    </subcellularLocation>
</comment>
<keyword evidence="7" id="KW-0547">Nucleotide-binding</keyword>
<keyword evidence="9" id="KW-1278">Translocase</keyword>
<dbReference type="PANTHER" id="PTHR43790">
    <property type="entry name" value="CARBOHYDRATE TRANSPORT ATP-BINDING PROTEIN MG119-RELATED"/>
    <property type="match status" value="1"/>
</dbReference>
<evidence type="ECO:0000256" key="10">
    <source>
        <dbReference type="ARBA" id="ARBA00023136"/>
    </source>
</evidence>
<evidence type="ECO:0000256" key="1">
    <source>
        <dbReference type="ARBA" id="ARBA00004202"/>
    </source>
</evidence>
<proteinExistence type="inferred from homology"/>
<dbReference type="PANTHER" id="PTHR43790:SF9">
    <property type="entry name" value="GALACTOFURANOSE TRANSPORTER ATP-BINDING PROTEIN YTFR"/>
    <property type="match status" value="1"/>
</dbReference>
<accession>A0A1G5IZV8</accession>
<evidence type="ECO:0000313" key="13">
    <source>
        <dbReference type="Proteomes" id="UP000199569"/>
    </source>
</evidence>
<evidence type="ECO:0000256" key="8">
    <source>
        <dbReference type="ARBA" id="ARBA00022840"/>
    </source>
</evidence>
<dbReference type="GO" id="GO:0016887">
    <property type="term" value="F:ATP hydrolysis activity"/>
    <property type="evidence" value="ECO:0007669"/>
    <property type="project" value="InterPro"/>
</dbReference>
<dbReference type="CDD" id="cd03215">
    <property type="entry name" value="ABC_Carb_Monos_II"/>
    <property type="match status" value="1"/>
</dbReference>
<dbReference type="STRING" id="549386.SAMN02927923_02416"/>
<evidence type="ECO:0000256" key="3">
    <source>
        <dbReference type="ARBA" id="ARBA00022448"/>
    </source>
</evidence>
<dbReference type="Pfam" id="PF00005">
    <property type="entry name" value="ABC_tran"/>
    <property type="match status" value="2"/>
</dbReference>
<comment type="similarity">
    <text evidence="2">Belongs to the ABC transporter superfamily.</text>
</comment>
<dbReference type="InterPro" id="IPR050107">
    <property type="entry name" value="ABC_carbohydrate_import_ATPase"/>
</dbReference>
<organism evidence="12 13">
    <name type="scientific">Microvirga guangxiensis</name>
    <dbReference type="NCBI Taxonomy" id="549386"/>
    <lineage>
        <taxon>Bacteria</taxon>
        <taxon>Pseudomonadati</taxon>
        <taxon>Pseudomonadota</taxon>
        <taxon>Alphaproteobacteria</taxon>
        <taxon>Hyphomicrobiales</taxon>
        <taxon>Methylobacteriaceae</taxon>
        <taxon>Microvirga</taxon>
    </lineage>
</organism>
<dbReference type="EMBL" id="FMVJ01000006">
    <property type="protein sequence ID" value="SCY81547.1"/>
    <property type="molecule type" value="Genomic_DNA"/>
</dbReference>
<dbReference type="InterPro" id="IPR017871">
    <property type="entry name" value="ABC_transporter-like_CS"/>
</dbReference>
<dbReference type="InterPro" id="IPR049716">
    <property type="entry name" value="YtfR-like"/>
</dbReference>
<feature type="domain" description="ABC transporter" evidence="11">
    <location>
        <begin position="26"/>
        <end position="261"/>
    </location>
</feature>
<reference evidence="12 13" key="1">
    <citation type="submission" date="2016-10" db="EMBL/GenBank/DDBJ databases">
        <authorList>
            <person name="de Groot N.N."/>
        </authorList>
    </citation>
    <scope>NUCLEOTIDE SEQUENCE [LARGE SCALE GENOMIC DNA]</scope>
    <source>
        <strain evidence="12 13">CGMCC 1.7666</strain>
    </source>
</reference>
<keyword evidence="5" id="KW-0762">Sugar transport</keyword>
<sequence length="518" mass="57397">MCRCRWRFIIRFGEAMPLLNERSDLLEIKELTKGFPGVQALDHVDFTLYAGEIHGLLGENGAGKSTLIKVLTGVFRRDGGTIRLDGLDIEARDPADALSLGIGTVYQEVNLLPNLSVAENLFIGRQPHRFGIVRTGEMRRRSAEILSAYGLDINVTDPLGSFSVAIQQIVAIARAVDLSAKVLILDEPTASLDAQEVETLFRILRDLKERGIGIIFVTHFLDQVYAVCDRITVLRNGRLVGSRPTSSLPRIELVSMMLGRELAAEALHRNQRPAVTEEPLVAFKDYGKRRLMEPFDLAVRPGEVVGLAGLLGSGRTETAKLIFGIEKAESGQAFVDGKPVRIASPRDAARLRFGFTPEDRKTEGIVAELSIRENIILALQAQRGWLHQIPRRKQDEIANRFIKLLDIRTPDAEKPIGLLSGGNQQKALLARWLATEPRFLILDEPTRGIDVGAHAEIIRLIERLCEDGLALLVISSELEEIASYSDRVVVLRDRKHVRELSGAEVNADTIMTTIASHQ</sequence>
<evidence type="ECO:0000256" key="2">
    <source>
        <dbReference type="ARBA" id="ARBA00005417"/>
    </source>
</evidence>
<dbReference type="InterPro" id="IPR027417">
    <property type="entry name" value="P-loop_NTPase"/>
</dbReference>
<dbReference type="PROSITE" id="PS50893">
    <property type="entry name" value="ABC_TRANSPORTER_2"/>
    <property type="match status" value="2"/>
</dbReference>